<evidence type="ECO:0000256" key="5">
    <source>
        <dbReference type="SAM" id="MobiDB-lite"/>
    </source>
</evidence>
<feature type="region of interest" description="Disordered" evidence="5">
    <location>
        <begin position="1"/>
        <end position="45"/>
    </location>
</feature>
<dbReference type="InterPro" id="IPR051965">
    <property type="entry name" value="ChromReg_NeuronalGeneExpr"/>
</dbReference>
<accession>A0A9Q0RVS1</accession>
<dbReference type="GO" id="GO:0005634">
    <property type="term" value="C:nucleus"/>
    <property type="evidence" value="ECO:0007669"/>
    <property type="project" value="UniProtKB-UniRule"/>
</dbReference>
<evidence type="ECO:0000259" key="6">
    <source>
        <dbReference type="PROSITE" id="PS50118"/>
    </source>
</evidence>
<dbReference type="SMART" id="SM00398">
    <property type="entry name" value="HMG"/>
    <property type="match status" value="1"/>
</dbReference>
<dbReference type="OrthoDB" id="3213154at2759"/>
<dbReference type="PANTHER" id="PTHR46040:SF3">
    <property type="entry name" value="HIGH MOBILITY GROUP PROTEIN 2"/>
    <property type="match status" value="1"/>
</dbReference>
<organism evidence="7 8">
    <name type="scientific">Pseudolycoriella hygida</name>
    <dbReference type="NCBI Taxonomy" id="35572"/>
    <lineage>
        <taxon>Eukaryota</taxon>
        <taxon>Metazoa</taxon>
        <taxon>Ecdysozoa</taxon>
        <taxon>Arthropoda</taxon>
        <taxon>Hexapoda</taxon>
        <taxon>Insecta</taxon>
        <taxon>Pterygota</taxon>
        <taxon>Neoptera</taxon>
        <taxon>Endopterygota</taxon>
        <taxon>Diptera</taxon>
        <taxon>Nematocera</taxon>
        <taxon>Sciaroidea</taxon>
        <taxon>Sciaridae</taxon>
        <taxon>Pseudolycoriella</taxon>
    </lineage>
</organism>
<keyword evidence="8" id="KW-1185">Reference proteome</keyword>
<feature type="compositionally biased region" description="Basic and acidic residues" evidence="5">
    <location>
        <begin position="1"/>
        <end position="11"/>
    </location>
</feature>
<dbReference type="Proteomes" id="UP001151699">
    <property type="component" value="Chromosome C"/>
</dbReference>
<name>A0A9Q0RVS1_9DIPT</name>
<keyword evidence="4" id="KW-0175">Coiled coil</keyword>
<dbReference type="SUPFAM" id="SSF47095">
    <property type="entry name" value="HMG-box"/>
    <property type="match status" value="1"/>
</dbReference>
<dbReference type="GO" id="GO:0003677">
    <property type="term" value="F:DNA binding"/>
    <property type="evidence" value="ECO:0007669"/>
    <property type="project" value="UniProtKB-UniRule"/>
</dbReference>
<dbReference type="InterPro" id="IPR009071">
    <property type="entry name" value="HMG_box_dom"/>
</dbReference>
<evidence type="ECO:0000256" key="3">
    <source>
        <dbReference type="PROSITE-ProRule" id="PRU00267"/>
    </source>
</evidence>
<dbReference type="Pfam" id="PF00505">
    <property type="entry name" value="HMG_box"/>
    <property type="match status" value="1"/>
</dbReference>
<keyword evidence="1 3" id="KW-0238">DNA-binding</keyword>
<dbReference type="InterPro" id="IPR036910">
    <property type="entry name" value="HMG_box_dom_sf"/>
</dbReference>
<evidence type="ECO:0000313" key="8">
    <source>
        <dbReference type="Proteomes" id="UP001151699"/>
    </source>
</evidence>
<feature type="compositionally biased region" description="Basic and acidic residues" evidence="5">
    <location>
        <begin position="31"/>
        <end position="40"/>
    </location>
</feature>
<dbReference type="Gene3D" id="1.10.30.10">
    <property type="entry name" value="High mobility group box domain"/>
    <property type="match status" value="1"/>
</dbReference>
<sequence length="231" mass="27033">MENNENHESESKRRRKMPKLKIKRYRRKVGEKKVKKDPNMPKHPLTGYVRYMIDRRPELKQLKPKSAAHELTKIIAEEWNTLTDKRKKPYLDAAELDKERYHREYAVYEANKAAESTTNNDTNEAMPQLEPIEDLEKRILNTEVQISQMKKEISDLSNTNKLLVTCNTQIREKLATALCGFSIPSESKPCNLENIDTYMTWLHQMGTSSHGTDSISEIREILRTLDFKINL</sequence>
<proteinExistence type="predicted"/>
<dbReference type="PROSITE" id="PS50118">
    <property type="entry name" value="HMG_BOX_2"/>
    <property type="match status" value="1"/>
</dbReference>
<evidence type="ECO:0000313" key="7">
    <source>
        <dbReference type="EMBL" id="KAJ6635995.1"/>
    </source>
</evidence>
<dbReference type="GO" id="GO:0010468">
    <property type="term" value="P:regulation of gene expression"/>
    <property type="evidence" value="ECO:0007669"/>
    <property type="project" value="TreeGrafter"/>
</dbReference>
<evidence type="ECO:0000256" key="4">
    <source>
        <dbReference type="SAM" id="Coils"/>
    </source>
</evidence>
<protein>
    <submittedName>
        <fullName evidence="7">High mobility group protein 20A</fullName>
    </submittedName>
</protein>
<dbReference type="PANTHER" id="PTHR46040">
    <property type="entry name" value="HIGH MOBILITY GROUP PROTEIN 2"/>
    <property type="match status" value="1"/>
</dbReference>
<feature type="coiled-coil region" evidence="4">
    <location>
        <begin position="91"/>
        <end position="159"/>
    </location>
</feature>
<gene>
    <name evidence="7" type="primary">hmg20a_2</name>
    <name evidence="7" type="ORF">Bhyg_14581</name>
</gene>
<dbReference type="EMBL" id="WJQU01000004">
    <property type="protein sequence ID" value="KAJ6635995.1"/>
    <property type="molecule type" value="Genomic_DNA"/>
</dbReference>
<evidence type="ECO:0000256" key="2">
    <source>
        <dbReference type="ARBA" id="ARBA00023242"/>
    </source>
</evidence>
<feature type="domain" description="HMG box" evidence="6">
    <location>
        <begin position="41"/>
        <end position="109"/>
    </location>
</feature>
<feature type="compositionally biased region" description="Basic residues" evidence="5">
    <location>
        <begin position="12"/>
        <end position="30"/>
    </location>
</feature>
<reference evidence="7" key="1">
    <citation type="submission" date="2022-07" db="EMBL/GenBank/DDBJ databases">
        <authorList>
            <person name="Trinca V."/>
            <person name="Uliana J.V.C."/>
            <person name="Torres T.T."/>
            <person name="Ward R.J."/>
            <person name="Monesi N."/>
        </authorList>
    </citation>
    <scope>NUCLEOTIDE SEQUENCE</scope>
    <source>
        <strain evidence="7">HSMRA1968</strain>
        <tissue evidence="7">Whole embryos</tissue>
    </source>
</reference>
<comment type="caution">
    <text evidence="7">The sequence shown here is derived from an EMBL/GenBank/DDBJ whole genome shotgun (WGS) entry which is preliminary data.</text>
</comment>
<evidence type="ECO:0000256" key="1">
    <source>
        <dbReference type="ARBA" id="ARBA00023125"/>
    </source>
</evidence>
<keyword evidence="2 3" id="KW-0539">Nucleus</keyword>
<feature type="DNA-binding region" description="HMG box" evidence="3">
    <location>
        <begin position="41"/>
        <end position="109"/>
    </location>
</feature>
<dbReference type="AlphaFoldDB" id="A0A9Q0RVS1"/>